<feature type="chain" id="PRO_5045399639" description="Secreted protein" evidence="2">
    <location>
        <begin position="28"/>
        <end position="103"/>
    </location>
</feature>
<proteinExistence type="predicted"/>
<protein>
    <recommendedName>
        <fullName evidence="5">Secreted protein</fullName>
    </recommendedName>
</protein>
<feature type="signal peptide" evidence="2">
    <location>
        <begin position="1"/>
        <end position="27"/>
    </location>
</feature>
<organism evidence="3 4">
    <name type="scientific">Streptomyces longisporus</name>
    <dbReference type="NCBI Taxonomy" id="1948"/>
    <lineage>
        <taxon>Bacteria</taxon>
        <taxon>Bacillati</taxon>
        <taxon>Actinomycetota</taxon>
        <taxon>Actinomycetes</taxon>
        <taxon>Kitasatosporales</taxon>
        <taxon>Streptomycetaceae</taxon>
        <taxon>Streptomyces</taxon>
    </lineage>
</organism>
<sequence>MRKPRKTVVVAVLLGTVGFLGAGTAYAHGDGHGSKHGQGHSREHHGHESQKILVNQSTTCTVTEDNSDVQGETAAFGPDGKPDTQNTNVGSSLGCNNTVSFGK</sequence>
<gene>
    <name evidence="3" type="ORF">GCM10010276_45570</name>
</gene>
<feature type="compositionally biased region" description="Polar residues" evidence="1">
    <location>
        <begin position="83"/>
        <end position="103"/>
    </location>
</feature>
<evidence type="ECO:0000313" key="3">
    <source>
        <dbReference type="EMBL" id="GAA2498890.1"/>
    </source>
</evidence>
<comment type="caution">
    <text evidence="3">The sequence shown here is derived from an EMBL/GenBank/DDBJ whole genome shotgun (WGS) entry which is preliminary data.</text>
</comment>
<evidence type="ECO:0000256" key="2">
    <source>
        <dbReference type="SAM" id="SignalP"/>
    </source>
</evidence>
<reference evidence="4" key="1">
    <citation type="journal article" date="2019" name="Int. J. Syst. Evol. Microbiol.">
        <title>The Global Catalogue of Microorganisms (GCM) 10K type strain sequencing project: providing services to taxonomists for standard genome sequencing and annotation.</title>
        <authorList>
            <consortium name="The Broad Institute Genomics Platform"/>
            <consortium name="The Broad Institute Genome Sequencing Center for Infectious Disease"/>
            <person name="Wu L."/>
            <person name="Ma J."/>
        </authorList>
    </citation>
    <scope>NUCLEOTIDE SEQUENCE [LARGE SCALE GENOMIC DNA]</scope>
    <source>
        <strain evidence="4">JCM 4395</strain>
    </source>
</reference>
<dbReference type="Proteomes" id="UP001501777">
    <property type="component" value="Unassembled WGS sequence"/>
</dbReference>
<accession>A0ABP5ZKK5</accession>
<evidence type="ECO:0000256" key="1">
    <source>
        <dbReference type="SAM" id="MobiDB-lite"/>
    </source>
</evidence>
<feature type="region of interest" description="Disordered" evidence="1">
    <location>
        <begin position="25"/>
        <end position="103"/>
    </location>
</feature>
<evidence type="ECO:0000313" key="4">
    <source>
        <dbReference type="Proteomes" id="UP001501777"/>
    </source>
</evidence>
<feature type="compositionally biased region" description="Polar residues" evidence="1">
    <location>
        <begin position="52"/>
        <end position="70"/>
    </location>
</feature>
<dbReference type="EMBL" id="BAAASG010000010">
    <property type="protein sequence ID" value="GAA2498890.1"/>
    <property type="molecule type" value="Genomic_DNA"/>
</dbReference>
<keyword evidence="2" id="KW-0732">Signal</keyword>
<evidence type="ECO:0008006" key="5">
    <source>
        <dbReference type="Google" id="ProtNLM"/>
    </source>
</evidence>
<feature type="compositionally biased region" description="Basic residues" evidence="1">
    <location>
        <begin position="34"/>
        <end position="44"/>
    </location>
</feature>
<dbReference type="RefSeq" id="WP_344402312.1">
    <property type="nucleotide sequence ID" value="NZ_BAAASG010000010.1"/>
</dbReference>
<keyword evidence="4" id="KW-1185">Reference proteome</keyword>
<name>A0ABP5ZKK5_STRLO</name>